<dbReference type="AlphaFoldDB" id="A0A9N9ELE4"/>
<organism evidence="2 3">
    <name type="scientific">Acaulospora morrowiae</name>
    <dbReference type="NCBI Taxonomy" id="94023"/>
    <lineage>
        <taxon>Eukaryota</taxon>
        <taxon>Fungi</taxon>
        <taxon>Fungi incertae sedis</taxon>
        <taxon>Mucoromycota</taxon>
        <taxon>Glomeromycotina</taxon>
        <taxon>Glomeromycetes</taxon>
        <taxon>Diversisporales</taxon>
        <taxon>Acaulosporaceae</taxon>
        <taxon>Acaulospora</taxon>
    </lineage>
</organism>
<feature type="compositionally biased region" description="Polar residues" evidence="1">
    <location>
        <begin position="14"/>
        <end position="28"/>
    </location>
</feature>
<dbReference type="Proteomes" id="UP000789342">
    <property type="component" value="Unassembled WGS sequence"/>
</dbReference>
<evidence type="ECO:0000313" key="2">
    <source>
        <dbReference type="EMBL" id="CAG8682684.1"/>
    </source>
</evidence>
<comment type="caution">
    <text evidence="2">The sequence shown here is derived from an EMBL/GenBank/DDBJ whole genome shotgun (WGS) entry which is preliminary data.</text>
</comment>
<protein>
    <submittedName>
        <fullName evidence="2">12908_t:CDS:1</fullName>
    </submittedName>
</protein>
<accession>A0A9N9ELE4</accession>
<keyword evidence="3" id="KW-1185">Reference proteome</keyword>
<feature type="region of interest" description="Disordered" evidence="1">
    <location>
        <begin position="1"/>
        <end position="56"/>
    </location>
</feature>
<gene>
    <name evidence="2" type="ORF">AMORRO_LOCUS11324</name>
</gene>
<feature type="compositionally biased region" description="Basic and acidic residues" evidence="1">
    <location>
        <begin position="1"/>
        <end position="13"/>
    </location>
</feature>
<evidence type="ECO:0000313" key="3">
    <source>
        <dbReference type="Proteomes" id="UP000789342"/>
    </source>
</evidence>
<dbReference type="EMBL" id="CAJVPV010014138">
    <property type="protein sequence ID" value="CAG8682684.1"/>
    <property type="molecule type" value="Genomic_DNA"/>
</dbReference>
<feature type="non-terminal residue" evidence="2">
    <location>
        <position position="1"/>
    </location>
</feature>
<name>A0A9N9ELE4_9GLOM</name>
<reference evidence="2" key="1">
    <citation type="submission" date="2021-06" db="EMBL/GenBank/DDBJ databases">
        <authorList>
            <person name="Kallberg Y."/>
            <person name="Tangrot J."/>
            <person name="Rosling A."/>
        </authorList>
    </citation>
    <scope>NUCLEOTIDE SEQUENCE</scope>
    <source>
        <strain evidence="2">CL551</strain>
    </source>
</reference>
<sequence>QRELVKAVSKEQDNMVTKEQSTPYNTRPETMDGKNDNLTTRICNEPDTKPYSNNSDSVKWLARQGELSMLPDDQAKHMEEALVKKRAATLVKALSKP</sequence>
<feature type="non-terminal residue" evidence="2">
    <location>
        <position position="97"/>
    </location>
</feature>
<evidence type="ECO:0000256" key="1">
    <source>
        <dbReference type="SAM" id="MobiDB-lite"/>
    </source>
</evidence>
<proteinExistence type="predicted"/>